<evidence type="ECO:0000256" key="2">
    <source>
        <dbReference type="ARBA" id="ARBA00022475"/>
    </source>
</evidence>
<keyword evidence="4 6" id="KW-1133">Transmembrane helix</keyword>
<evidence type="ECO:0000256" key="3">
    <source>
        <dbReference type="ARBA" id="ARBA00022692"/>
    </source>
</evidence>
<dbReference type="AlphaFoldDB" id="G9ZFX1"/>
<evidence type="ECO:0000256" key="5">
    <source>
        <dbReference type="ARBA" id="ARBA00023136"/>
    </source>
</evidence>
<keyword evidence="2" id="KW-1003">Cell membrane</keyword>
<dbReference type="STRING" id="797473.HMPREF9080_01652"/>
<protein>
    <recommendedName>
        <fullName evidence="7">Sulfatase N-terminal domain-containing protein</fullName>
    </recommendedName>
</protein>
<dbReference type="EMBL" id="AGCM01000091">
    <property type="protein sequence ID" value="EHM53682.1"/>
    <property type="molecule type" value="Genomic_DNA"/>
</dbReference>
<comment type="caution">
    <text evidence="8">The sequence shown here is derived from an EMBL/GenBank/DDBJ whole genome shotgun (WGS) entry which is preliminary data.</text>
</comment>
<accession>G9ZFX1</accession>
<dbReference type="Proteomes" id="UP000004750">
    <property type="component" value="Unassembled WGS sequence"/>
</dbReference>
<dbReference type="HOGENOM" id="CLU_571984_0_0_6"/>
<feature type="transmembrane region" description="Helical" evidence="6">
    <location>
        <begin position="78"/>
        <end position="99"/>
    </location>
</feature>
<proteinExistence type="predicted"/>
<evidence type="ECO:0000313" key="9">
    <source>
        <dbReference type="Proteomes" id="UP000004750"/>
    </source>
</evidence>
<feature type="transmembrane region" description="Helical" evidence="6">
    <location>
        <begin position="25"/>
        <end position="46"/>
    </location>
</feature>
<keyword evidence="3 6" id="KW-0812">Transmembrane</keyword>
<dbReference type="Gene3D" id="3.40.720.10">
    <property type="entry name" value="Alkaline Phosphatase, subunit A"/>
    <property type="match status" value="1"/>
</dbReference>
<name>G9ZFX1_9GAMM</name>
<dbReference type="InterPro" id="IPR050448">
    <property type="entry name" value="OpgB/LTA_synthase_biosynth"/>
</dbReference>
<evidence type="ECO:0000256" key="6">
    <source>
        <dbReference type="SAM" id="Phobius"/>
    </source>
</evidence>
<organism evidence="8 9">
    <name type="scientific">Cardiobacterium valvarum F0432</name>
    <dbReference type="NCBI Taxonomy" id="797473"/>
    <lineage>
        <taxon>Bacteria</taxon>
        <taxon>Pseudomonadati</taxon>
        <taxon>Pseudomonadota</taxon>
        <taxon>Gammaproteobacteria</taxon>
        <taxon>Cardiobacteriales</taxon>
        <taxon>Cardiobacteriaceae</taxon>
        <taxon>Cardiobacterium</taxon>
    </lineage>
</organism>
<comment type="subcellular location">
    <subcellularLocation>
        <location evidence="1">Cell membrane</location>
        <topology evidence="1">Multi-pass membrane protein</topology>
    </subcellularLocation>
</comment>
<feature type="transmembrane region" description="Helical" evidence="6">
    <location>
        <begin position="53"/>
        <end position="72"/>
    </location>
</feature>
<dbReference type="InterPro" id="IPR000917">
    <property type="entry name" value="Sulfatase_N"/>
</dbReference>
<dbReference type="RefSeq" id="WP_006985656.1">
    <property type="nucleotide sequence ID" value="NZ_JH417929.1"/>
</dbReference>
<dbReference type="PANTHER" id="PTHR47371:SF3">
    <property type="entry name" value="PHOSPHOGLYCEROL TRANSFERASE I"/>
    <property type="match status" value="1"/>
</dbReference>
<feature type="transmembrane region" description="Helical" evidence="6">
    <location>
        <begin position="120"/>
        <end position="139"/>
    </location>
</feature>
<dbReference type="SUPFAM" id="SSF53649">
    <property type="entry name" value="Alkaline phosphatase-like"/>
    <property type="match status" value="1"/>
</dbReference>
<dbReference type="InterPro" id="IPR017850">
    <property type="entry name" value="Alkaline_phosphatase_core_sf"/>
</dbReference>
<dbReference type="GO" id="GO:0005886">
    <property type="term" value="C:plasma membrane"/>
    <property type="evidence" value="ECO:0007669"/>
    <property type="project" value="UniProtKB-SubCell"/>
</dbReference>
<sequence length="477" mass="54079">MITKGVCVNLSWNRQIVLPAFSSRALGYALALVIAPNVVFLLLAWLTHTARPLLNLDYFIAVLLLAAPWRWLRCLGIAAFWLAVLFDVLMFVMQLFPFLNLQGALYLLPFVLKAPWSYRLLCILALAYVVVMPFCLWRLGKKTNLYHALWLCIPLAVACYFTGHLQYHERGLQTNLFGRNNFFYGKSQFDLYDRSKEFARITANDVKPVFSPLQFDHASRLLAQPPSAKILLIVNESWGQPKNPALQAAVLEKLAAERDRFDEWQVGHFPFIGATVQGEIRELCALQVQGLALRYTPASQLADCLPNRLQQQGYMTIAQHGASSLLYDRSDWYPKAGFAQVMAAEQMMGKPTCQAFNGVCDSALFAVVKDAFASHPQLFFYWMTLTSHTDYPTEDLFNHRLDCAAYGLPADTMLCRNFSLQAQFFDQLAELVRQPEMRGVEVIVVGDHSPPVIDLGEAFKYLTEQGEVAWVHFKVKE</sequence>
<keyword evidence="5 6" id="KW-0472">Membrane</keyword>
<evidence type="ECO:0000256" key="4">
    <source>
        <dbReference type="ARBA" id="ARBA00022989"/>
    </source>
</evidence>
<dbReference type="PATRIC" id="fig|797473.3.peg.1334"/>
<dbReference type="PANTHER" id="PTHR47371">
    <property type="entry name" value="LIPOTEICHOIC ACID SYNTHASE"/>
    <property type="match status" value="1"/>
</dbReference>
<dbReference type="Pfam" id="PF00884">
    <property type="entry name" value="Sulfatase"/>
    <property type="match status" value="1"/>
</dbReference>
<reference evidence="8 9" key="1">
    <citation type="submission" date="2011-08" db="EMBL/GenBank/DDBJ databases">
        <authorList>
            <person name="Weinstock G."/>
            <person name="Sodergren E."/>
            <person name="Clifton S."/>
            <person name="Fulton L."/>
            <person name="Fulton B."/>
            <person name="Courtney L."/>
            <person name="Fronick C."/>
            <person name="Harrison M."/>
            <person name="Strong C."/>
            <person name="Farmer C."/>
            <person name="Delahaunty K."/>
            <person name="Markovic C."/>
            <person name="Hall O."/>
            <person name="Minx P."/>
            <person name="Tomlinson C."/>
            <person name="Mitreva M."/>
            <person name="Hou S."/>
            <person name="Chen J."/>
            <person name="Wollam A."/>
            <person name="Pepin K.H."/>
            <person name="Johnson M."/>
            <person name="Bhonagiri V."/>
            <person name="Zhang X."/>
            <person name="Suruliraj S."/>
            <person name="Warren W."/>
            <person name="Chinwalla A."/>
            <person name="Mardis E.R."/>
            <person name="Wilson R.K."/>
        </authorList>
    </citation>
    <scope>NUCLEOTIDE SEQUENCE [LARGE SCALE GENOMIC DNA]</scope>
    <source>
        <strain evidence="8 9">F0432</strain>
    </source>
</reference>
<gene>
    <name evidence="8" type="ORF">HMPREF9080_01652</name>
</gene>
<evidence type="ECO:0000259" key="7">
    <source>
        <dbReference type="Pfam" id="PF00884"/>
    </source>
</evidence>
<evidence type="ECO:0000256" key="1">
    <source>
        <dbReference type="ARBA" id="ARBA00004651"/>
    </source>
</evidence>
<feature type="domain" description="Sulfatase N-terminal" evidence="7">
    <location>
        <begin position="300"/>
        <end position="394"/>
    </location>
</feature>
<feature type="transmembrane region" description="Helical" evidence="6">
    <location>
        <begin position="145"/>
        <end position="163"/>
    </location>
</feature>
<evidence type="ECO:0000313" key="8">
    <source>
        <dbReference type="EMBL" id="EHM53682.1"/>
    </source>
</evidence>